<keyword evidence="1" id="KW-0805">Transcription regulation</keyword>
<protein>
    <submittedName>
        <fullName evidence="5">Response regulator transcription factor</fullName>
    </submittedName>
</protein>
<evidence type="ECO:0000256" key="1">
    <source>
        <dbReference type="ARBA" id="ARBA00023015"/>
    </source>
</evidence>
<accession>A0ABS7QPP1</accession>
<dbReference type="CDD" id="cd06170">
    <property type="entry name" value="LuxR_C_like"/>
    <property type="match status" value="1"/>
</dbReference>
<gene>
    <name evidence="5" type="ORF">K7472_09910</name>
</gene>
<keyword evidence="2" id="KW-0238">DNA-binding</keyword>
<dbReference type="PANTHER" id="PTHR44688">
    <property type="entry name" value="DNA-BINDING TRANSCRIPTIONAL ACTIVATOR DEVR_DOSR"/>
    <property type="match status" value="1"/>
</dbReference>
<feature type="domain" description="HTH luxR-type" evidence="4">
    <location>
        <begin position="146"/>
        <end position="211"/>
    </location>
</feature>
<evidence type="ECO:0000313" key="5">
    <source>
        <dbReference type="EMBL" id="MBY8885157.1"/>
    </source>
</evidence>
<dbReference type="InterPro" id="IPR000792">
    <property type="entry name" value="Tscrpt_reg_LuxR_C"/>
</dbReference>
<dbReference type="PROSITE" id="PS00622">
    <property type="entry name" value="HTH_LUXR_1"/>
    <property type="match status" value="1"/>
</dbReference>
<evidence type="ECO:0000313" key="6">
    <source>
        <dbReference type="Proteomes" id="UP001198565"/>
    </source>
</evidence>
<dbReference type="PROSITE" id="PS50043">
    <property type="entry name" value="HTH_LUXR_2"/>
    <property type="match status" value="1"/>
</dbReference>
<reference evidence="5 6" key="1">
    <citation type="submission" date="2021-08" db="EMBL/GenBank/DDBJ databases">
        <title>Streptomyces sp. PTM05 isolated from lichen.</title>
        <authorList>
            <person name="Somphong A."/>
            <person name="Phongsopitanun W."/>
            <person name="Tanasupawat S."/>
        </authorList>
    </citation>
    <scope>NUCLEOTIDE SEQUENCE [LARGE SCALE GENOMIC DNA]</scope>
    <source>
        <strain evidence="5 6">Ptm05</strain>
    </source>
</reference>
<dbReference type="PRINTS" id="PR00038">
    <property type="entry name" value="HTHLUXR"/>
</dbReference>
<comment type="caution">
    <text evidence="5">The sequence shown here is derived from an EMBL/GenBank/DDBJ whole genome shotgun (WGS) entry which is preliminary data.</text>
</comment>
<dbReference type="SUPFAM" id="SSF46894">
    <property type="entry name" value="C-terminal effector domain of the bipartite response regulators"/>
    <property type="match status" value="1"/>
</dbReference>
<evidence type="ECO:0000256" key="3">
    <source>
        <dbReference type="ARBA" id="ARBA00023163"/>
    </source>
</evidence>
<evidence type="ECO:0000256" key="2">
    <source>
        <dbReference type="ARBA" id="ARBA00023125"/>
    </source>
</evidence>
<dbReference type="Proteomes" id="UP001198565">
    <property type="component" value="Unassembled WGS sequence"/>
</dbReference>
<organism evidence="5 6">
    <name type="scientific">Streptantibioticus parmotrematis</name>
    <dbReference type="NCBI Taxonomy" id="2873249"/>
    <lineage>
        <taxon>Bacteria</taxon>
        <taxon>Bacillati</taxon>
        <taxon>Actinomycetota</taxon>
        <taxon>Actinomycetes</taxon>
        <taxon>Kitasatosporales</taxon>
        <taxon>Streptomycetaceae</taxon>
        <taxon>Streptantibioticus</taxon>
    </lineage>
</organism>
<dbReference type="SMART" id="SM00421">
    <property type="entry name" value="HTH_LUXR"/>
    <property type="match status" value="1"/>
</dbReference>
<name>A0ABS7QPP1_9ACTN</name>
<dbReference type="Pfam" id="PF00196">
    <property type="entry name" value="GerE"/>
    <property type="match status" value="1"/>
</dbReference>
<proteinExistence type="predicted"/>
<keyword evidence="6" id="KW-1185">Reference proteome</keyword>
<dbReference type="InterPro" id="IPR016032">
    <property type="entry name" value="Sig_transdc_resp-reg_C-effctor"/>
</dbReference>
<dbReference type="PANTHER" id="PTHR44688:SF16">
    <property type="entry name" value="DNA-BINDING TRANSCRIPTIONAL ACTIVATOR DEVR_DOSR"/>
    <property type="match status" value="1"/>
</dbReference>
<keyword evidence="3" id="KW-0804">Transcription</keyword>
<evidence type="ECO:0000259" key="4">
    <source>
        <dbReference type="PROSITE" id="PS50043"/>
    </source>
</evidence>
<dbReference type="EMBL" id="JAINVZ010000005">
    <property type="protein sequence ID" value="MBY8885157.1"/>
    <property type="molecule type" value="Genomic_DNA"/>
</dbReference>
<sequence length="213" mass="23442">MSAKSATLAVAVLANDPVTAEGAVSWLSACQELTAVHWTHRQSADVLAVFATEVTGDTLTRVERVQRDQQGCPLPVVMIANELPEHHLLRAIDLGLVSFLYRQDSGFDEIRRAVAEAAEGPEPGRRFQQALIHQIKTVRDSVLLPHGINVAGLSPREIKVLRLLADGWSTRHIAARLSYSERTVKSIVHNVVTRLNLRNRTHAVVYALRAGVL</sequence>
<dbReference type="Gene3D" id="3.40.50.2300">
    <property type="match status" value="1"/>
</dbReference>